<dbReference type="Proteomes" id="UP000515211">
    <property type="component" value="Chromosome 8"/>
</dbReference>
<accession>A0A6P4BC55</accession>
<organism evidence="10 11">
    <name type="scientific">Arachis duranensis</name>
    <name type="common">Wild peanut</name>
    <dbReference type="NCBI Taxonomy" id="130453"/>
    <lineage>
        <taxon>Eukaryota</taxon>
        <taxon>Viridiplantae</taxon>
        <taxon>Streptophyta</taxon>
        <taxon>Embryophyta</taxon>
        <taxon>Tracheophyta</taxon>
        <taxon>Spermatophyta</taxon>
        <taxon>Magnoliopsida</taxon>
        <taxon>eudicotyledons</taxon>
        <taxon>Gunneridae</taxon>
        <taxon>Pentapetalae</taxon>
        <taxon>rosids</taxon>
        <taxon>fabids</taxon>
        <taxon>Fabales</taxon>
        <taxon>Fabaceae</taxon>
        <taxon>Papilionoideae</taxon>
        <taxon>50 kb inversion clade</taxon>
        <taxon>dalbergioids sensu lato</taxon>
        <taxon>Dalbergieae</taxon>
        <taxon>Pterocarpus clade</taxon>
        <taxon>Arachis</taxon>
    </lineage>
</organism>
<evidence type="ECO:0000256" key="6">
    <source>
        <dbReference type="ARBA" id="ARBA00022679"/>
    </source>
</evidence>
<dbReference type="SUPFAM" id="SSF69593">
    <property type="entry name" value="Glycerol-3-phosphate (1)-acyltransferase"/>
    <property type="match status" value="1"/>
</dbReference>
<dbReference type="RefSeq" id="XP_015935397.1">
    <property type="nucleotide sequence ID" value="XM_016079911.3"/>
</dbReference>
<dbReference type="AlphaFoldDB" id="A0A6P4BC55"/>
<dbReference type="PANTHER" id="PTHR10983:SF55">
    <property type="entry name" value="1-ACYL-SN-GLYCEROL-3-PHOSPHATE ACYLTRANSFERASE 3"/>
    <property type="match status" value="1"/>
</dbReference>
<evidence type="ECO:0000256" key="4">
    <source>
        <dbReference type="ARBA" id="ARBA00008655"/>
    </source>
</evidence>
<keyword evidence="8" id="KW-0812">Transmembrane</keyword>
<sequence>MAFPAAVFILPAGTLFILSGLIVNAIQIVVFILFRPISRNLFRRINNMLTQSLWLELIFLIDWWGAIKIELHMDSESRQLMGKENALLLCNHRSDIDWLIGFALAQRSGCLGSSLAIMKKELKYLPVIGWSMWFCDYIFLEREWAKDERTLSSGLKQLENSPLPFWLALFVEGTRFTPDKLLAAQAFAASRGLPIPKNVLIPRTKGIVCVVENIRSFTPAIYDCTYSVKKGDTPPTMLRLFKGQSSSVKLQIQRLKMEDLPHTPNEIAEWCKDLFISKDAMLERYNTTDVFSDAELQDLGRSKKSIFVVLCWTCLLGFLLYEFFKSTKLLSTWEGILCTVLFFVVVTLVMELLIHATQSERSTRMNLPTQDPLRQKLLQ</sequence>
<evidence type="ECO:0000259" key="9">
    <source>
        <dbReference type="SMART" id="SM00563"/>
    </source>
</evidence>
<dbReference type="UniPathway" id="UPA00557">
    <property type="reaction ID" value="UER00613"/>
</dbReference>
<evidence type="ECO:0000256" key="3">
    <source>
        <dbReference type="ARBA" id="ARBA00005189"/>
    </source>
</evidence>
<gene>
    <name evidence="11" type="primary">LOC107461427</name>
</gene>
<proteinExistence type="inferred from homology"/>
<keyword evidence="6" id="KW-0808">Transferase</keyword>
<keyword evidence="8" id="KW-0472">Membrane</keyword>
<keyword evidence="7" id="KW-0012">Acyltransferase</keyword>
<comment type="catalytic activity">
    <reaction evidence="1">
        <text>a 1-acyl-sn-glycero-3-phosphate + an acyl-CoA = a 1,2-diacyl-sn-glycero-3-phosphate + CoA</text>
        <dbReference type="Rhea" id="RHEA:19709"/>
        <dbReference type="ChEBI" id="CHEBI:57287"/>
        <dbReference type="ChEBI" id="CHEBI:57970"/>
        <dbReference type="ChEBI" id="CHEBI:58342"/>
        <dbReference type="ChEBI" id="CHEBI:58608"/>
        <dbReference type="EC" id="2.3.1.51"/>
    </reaction>
</comment>
<dbReference type="Pfam" id="PF01553">
    <property type="entry name" value="Acyltransferase"/>
    <property type="match status" value="1"/>
</dbReference>
<evidence type="ECO:0000256" key="2">
    <source>
        <dbReference type="ARBA" id="ARBA00004728"/>
    </source>
</evidence>
<dbReference type="GO" id="GO:0012505">
    <property type="term" value="C:endomembrane system"/>
    <property type="evidence" value="ECO:0007669"/>
    <property type="project" value="TreeGrafter"/>
</dbReference>
<dbReference type="InterPro" id="IPR032098">
    <property type="entry name" value="Acyltransf_C"/>
</dbReference>
<protein>
    <recommendedName>
        <fullName evidence="5">1-acylglycerol-3-phosphate O-acyltransferase</fullName>
        <ecNumber evidence="5">2.3.1.51</ecNumber>
    </recommendedName>
</protein>
<evidence type="ECO:0000256" key="1">
    <source>
        <dbReference type="ARBA" id="ARBA00001141"/>
    </source>
</evidence>
<feature type="transmembrane region" description="Helical" evidence="8">
    <location>
        <begin position="6"/>
        <end position="34"/>
    </location>
</feature>
<reference evidence="11" key="2">
    <citation type="submission" date="2025-08" db="UniProtKB">
        <authorList>
            <consortium name="RefSeq"/>
        </authorList>
    </citation>
    <scope>IDENTIFICATION</scope>
    <source>
        <tissue evidence="11">Whole plant</tissue>
    </source>
</reference>
<reference evidence="10" key="1">
    <citation type="journal article" date="2016" name="Nat. Genet.">
        <title>The genome sequences of Arachis duranensis and Arachis ipaensis, the diploid ancestors of cultivated peanut.</title>
        <authorList>
            <person name="Bertioli D.J."/>
            <person name="Cannon S.B."/>
            <person name="Froenicke L."/>
            <person name="Huang G."/>
            <person name="Farmer A.D."/>
            <person name="Cannon E.K."/>
            <person name="Liu X."/>
            <person name="Gao D."/>
            <person name="Clevenger J."/>
            <person name="Dash S."/>
            <person name="Ren L."/>
            <person name="Moretzsohn M.C."/>
            <person name="Shirasawa K."/>
            <person name="Huang W."/>
            <person name="Vidigal B."/>
            <person name="Abernathy B."/>
            <person name="Chu Y."/>
            <person name="Niederhuth C.E."/>
            <person name="Umale P."/>
            <person name="Araujo A.C."/>
            <person name="Kozik A."/>
            <person name="Kim K.D."/>
            <person name="Burow M.D."/>
            <person name="Varshney R.K."/>
            <person name="Wang X."/>
            <person name="Zhang X."/>
            <person name="Barkley N."/>
            <person name="Guimaraes P.M."/>
            <person name="Isobe S."/>
            <person name="Guo B."/>
            <person name="Liao B."/>
            <person name="Stalker H.T."/>
            <person name="Schmitz R.J."/>
            <person name="Scheffler B.E."/>
            <person name="Leal-Bertioli S.C."/>
            <person name="Xun X."/>
            <person name="Jackson S.A."/>
            <person name="Michelmore R."/>
            <person name="Ozias-Akins P."/>
        </authorList>
    </citation>
    <scope>NUCLEOTIDE SEQUENCE [LARGE SCALE GENOMIC DNA]</scope>
    <source>
        <strain evidence="10">cv. V14167</strain>
    </source>
</reference>
<dbReference type="GO" id="GO:0003841">
    <property type="term" value="F:1-acylglycerol-3-phosphate O-acyltransferase activity"/>
    <property type="evidence" value="ECO:0007669"/>
    <property type="project" value="UniProtKB-EC"/>
</dbReference>
<feature type="domain" description="Phospholipid/glycerol acyltransferase" evidence="9">
    <location>
        <begin position="86"/>
        <end position="208"/>
    </location>
</feature>
<dbReference type="CDD" id="cd07990">
    <property type="entry name" value="LPLAT_LCLAT1-like"/>
    <property type="match status" value="1"/>
</dbReference>
<dbReference type="InterPro" id="IPR002123">
    <property type="entry name" value="Plipid/glycerol_acylTrfase"/>
</dbReference>
<evidence type="ECO:0000313" key="11">
    <source>
        <dbReference type="RefSeq" id="XP_015935397.1"/>
    </source>
</evidence>
<dbReference type="EC" id="2.3.1.51" evidence="5"/>
<evidence type="ECO:0000256" key="5">
    <source>
        <dbReference type="ARBA" id="ARBA00013211"/>
    </source>
</evidence>
<evidence type="ECO:0000256" key="8">
    <source>
        <dbReference type="SAM" id="Phobius"/>
    </source>
</evidence>
<dbReference type="OrthoDB" id="189226at2759"/>
<dbReference type="KEGG" id="adu:107461427"/>
<feature type="transmembrane region" description="Helical" evidence="8">
    <location>
        <begin position="306"/>
        <end position="324"/>
    </location>
</feature>
<comment type="similarity">
    <text evidence="4">Belongs to the 1-acyl-sn-glycerol-3-phosphate acyltransferase family.</text>
</comment>
<dbReference type="GO" id="GO:0016024">
    <property type="term" value="P:CDP-diacylglycerol biosynthetic process"/>
    <property type="evidence" value="ECO:0007669"/>
    <property type="project" value="UniProtKB-UniPathway"/>
</dbReference>
<dbReference type="PANTHER" id="PTHR10983">
    <property type="entry name" value="1-ACYLGLYCEROL-3-PHOSPHATE ACYLTRANSFERASE-RELATED"/>
    <property type="match status" value="1"/>
</dbReference>
<evidence type="ECO:0000313" key="10">
    <source>
        <dbReference type="Proteomes" id="UP000515211"/>
    </source>
</evidence>
<comment type="pathway">
    <text evidence="2">Phospholipid metabolism; CDP-diacylglycerol biosynthesis; CDP-diacylglycerol from sn-glycerol 3-phosphate: step 2/3.</text>
</comment>
<name>A0A6P4BC55_ARADU</name>
<evidence type="ECO:0000256" key="7">
    <source>
        <dbReference type="ARBA" id="ARBA00023315"/>
    </source>
</evidence>
<comment type="pathway">
    <text evidence="3">Lipid metabolism.</text>
</comment>
<feature type="transmembrane region" description="Helical" evidence="8">
    <location>
        <begin position="330"/>
        <end position="354"/>
    </location>
</feature>
<keyword evidence="8" id="KW-1133">Transmembrane helix</keyword>
<dbReference type="GeneID" id="107461427"/>
<keyword evidence="10" id="KW-1185">Reference proteome</keyword>
<dbReference type="SMR" id="A0A6P4BC55"/>
<dbReference type="Pfam" id="PF16076">
    <property type="entry name" value="Acyltransf_C"/>
    <property type="match status" value="1"/>
</dbReference>
<dbReference type="SMART" id="SM00563">
    <property type="entry name" value="PlsC"/>
    <property type="match status" value="1"/>
</dbReference>